<evidence type="ECO:0000256" key="1">
    <source>
        <dbReference type="SAM" id="MobiDB-lite"/>
    </source>
</evidence>
<dbReference type="PANTHER" id="PTHR38386">
    <property type="entry name" value="OS05G0426900 PROTEIN"/>
    <property type="match status" value="1"/>
</dbReference>
<dbReference type="AlphaFoldDB" id="A0A445MMS9"/>
<feature type="region of interest" description="Disordered" evidence="1">
    <location>
        <begin position="1"/>
        <end position="37"/>
    </location>
</feature>
<protein>
    <submittedName>
        <fullName evidence="2">Uncharacterized protein</fullName>
    </submittedName>
</protein>
<reference evidence="2" key="1">
    <citation type="journal article" date="2018" name="Data Brief">
        <title>Genome sequence data from 17 accessions of Ensete ventricosum, a staple food crop for millions in Ethiopia.</title>
        <authorList>
            <person name="Yemataw Z."/>
            <person name="Muzemil S."/>
            <person name="Ambachew D."/>
            <person name="Tripathi L."/>
            <person name="Tesfaye K."/>
            <person name="Chala A."/>
            <person name="Farbos A."/>
            <person name="O'Neill P."/>
            <person name="Moore K."/>
            <person name="Grant M."/>
            <person name="Studholme D.J."/>
        </authorList>
    </citation>
    <scope>NUCLEOTIDE SEQUENCE [LARGE SCALE GENOMIC DNA]</scope>
    <source>
        <tissue evidence="2">Leaf</tissue>
    </source>
</reference>
<dbReference type="EMBL" id="KV876932">
    <property type="protein sequence ID" value="RZR75549.1"/>
    <property type="molecule type" value="Genomic_DNA"/>
</dbReference>
<name>A0A445MMS9_ENSVE</name>
<dbReference type="Proteomes" id="UP000290560">
    <property type="component" value="Unassembled WGS sequence"/>
</dbReference>
<proteinExistence type="predicted"/>
<sequence>MDFSDPTALCPPPKEGPEPPEQRVQQKGADPKPHDHFSWQQQECGKRFGEILSRTCSSSSQRFRAEVIRGSSSTTLQAGIRRAFSMRKSSSAREGYWRIHDTGDGDQLMEEQQQQTRRSKKKGKLLRACKRLFGF</sequence>
<evidence type="ECO:0000313" key="2">
    <source>
        <dbReference type="EMBL" id="RZR75549.1"/>
    </source>
</evidence>
<gene>
    <name evidence="2" type="ORF">BHM03_00061205</name>
</gene>
<dbReference type="PANTHER" id="PTHR38386:SF6">
    <property type="entry name" value="OS05G0426900 PROTEIN"/>
    <property type="match status" value="1"/>
</dbReference>
<accession>A0A445MMS9</accession>
<organism evidence="2">
    <name type="scientific">Ensete ventricosum</name>
    <name type="common">Abyssinian banana</name>
    <name type="synonym">Musa ensete</name>
    <dbReference type="NCBI Taxonomy" id="4639"/>
    <lineage>
        <taxon>Eukaryota</taxon>
        <taxon>Viridiplantae</taxon>
        <taxon>Streptophyta</taxon>
        <taxon>Embryophyta</taxon>
        <taxon>Tracheophyta</taxon>
        <taxon>Spermatophyta</taxon>
        <taxon>Magnoliopsida</taxon>
        <taxon>Liliopsida</taxon>
        <taxon>Zingiberales</taxon>
        <taxon>Musaceae</taxon>
        <taxon>Ensete</taxon>
    </lineage>
</organism>